<reference evidence="12" key="1">
    <citation type="journal article" date="2020" name="J Insects Food Feed">
        <title>The yellow mealworm (Tenebrio molitor) genome: a resource for the emerging insects as food and feed industry.</title>
        <authorList>
            <person name="Eriksson T."/>
            <person name="Andere A."/>
            <person name="Kelstrup H."/>
            <person name="Emery V."/>
            <person name="Picard C."/>
        </authorList>
    </citation>
    <scope>NUCLEOTIDE SEQUENCE</scope>
    <source>
        <strain evidence="12">Stoneville</strain>
        <tissue evidence="12">Whole head</tissue>
    </source>
</reference>
<dbReference type="PANTHER" id="PTHR22600">
    <property type="entry name" value="BETA-HEXOSAMINIDASE"/>
    <property type="match status" value="1"/>
</dbReference>
<evidence type="ECO:0000256" key="8">
    <source>
        <dbReference type="PIRSR" id="PIRSR001093-1"/>
    </source>
</evidence>
<dbReference type="PRINTS" id="PR00738">
    <property type="entry name" value="GLHYDRLASE20"/>
</dbReference>
<feature type="signal peptide" evidence="9">
    <location>
        <begin position="1"/>
        <end position="20"/>
    </location>
</feature>
<evidence type="ECO:0000259" key="10">
    <source>
        <dbReference type="Pfam" id="PF00728"/>
    </source>
</evidence>
<dbReference type="InterPro" id="IPR025705">
    <property type="entry name" value="Beta_hexosaminidase_sua/sub"/>
</dbReference>
<dbReference type="FunFam" id="3.20.20.80:FF:000063">
    <property type="entry name" value="Beta-hexosaminidase"/>
    <property type="match status" value="1"/>
</dbReference>
<reference evidence="12" key="2">
    <citation type="submission" date="2021-08" db="EMBL/GenBank/DDBJ databases">
        <authorList>
            <person name="Eriksson T."/>
        </authorList>
    </citation>
    <scope>NUCLEOTIDE SEQUENCE</scope>
    <source>
        <strain evidence="12">Stoneville</strain>
        <tissue evidence="12">Whole head</tissue>
    </source>
</reference>
<dbReference type="PIRSF" id="PIRSF001093">
    <property type="entry name" value="B-hxosamndse_ab_euk"/>
    <property type="match status" value="1"/>
</dbReference>
<sequence length="598" mass="67499">MKLPLATYILFVVLVENISALNGVWRWECSNNYCQKTAITPETEDTALSLPACRIFCSDVGALWPKPTGNVYLGSTLAKVNINSIDAMGLNFEKASHPIMTGAMKRFKQQINAKMPQRAKLADGGKTLEITCILANPDITKLTLETAEGYALTISETSDGRLNATIVADNIFGGRHGLETLNQLVIYDDLRDEVLMPNDVSITDEPAFAYRGISLDTARNYINVDTIKRTLDGMASSKLNSLHWHITDSHSFPYVSKSLPELSMYGAYSTKKIYTAEDVAEIVAYGLERGVRIIPEFDAPAHVGEGWQNTDFVVCFNAKPWQNYCVEPPCGQFDPTKDKLYDAIEALYGDMLEQFDPVIFHMGGDEVHFGCWNSTDSIVEWMETEKGWGRSEQDFVKLWDLFQNESLTRLYKKADKQIPVIMWTSTLTQKEYLELLPKDKYIIQIWTTGSDPQISNLLNNGYKVILSNYDALYFDCGFAGWVTDGNNWCSPYIGWQKVYENRPAKFAGDKKAQVLGAEAALWTEQVDSASVDTRLWPRASALGEVLWTEPTGSWRDAEQRFLVQRERLIELGVNSDALEPEWCWQYEENCPTSGKFNQ</sequence>
<comment type="caution">
    <text evidence="12">The sequence shown here is derived from an EMBL/GenBank/DDBJ whole genome shotgun (WGS) entry which is preliminary data.</text>
</comment>
<evidence type="ECO:0000256" key="4">
    <source>
        <dbReference type="ARBA" id="ARBA00022801"/>
    </source>
</evidence>
<dbReference type="InterPro" id="IPR029019">
    <property type="entry name" value="HEX_eukaryotic_N"/>
</dbReference>
<name>A0A8J6H7Q4_TENMO</name>
<dbReference type="GO" id="GO:0030203">
    <property type="term" value="P:glycosaminoglycan metabolic process"/>
    <property type="evidence" value="ECO:0007669"/>
    <property type="project" value="TreeGrafter"/>
</dbReference>
<keyword evidence="13" id="KW-1185">Reference proteome</keyword>
<feature type="domain" description="Beta-hexosaminidase eukaryotic type N-terminal" evidence="11">
    <location>
        <begin position="63"/>
        <end position="184"/>
    </location>
</feature>
<dbReference type="CDD" id="cd06562">
    <property type="entry name" value="GH20_HexA_HexB-like"/>
    <property type="match status" value="1"/>
</dbReference>
<dbReference type="PANTHER" id="PTHR22600:SF26">
    <property type="entry name" value="BETA-N-ACETYLHEXOSAMINIDASE"/>
    <property type="match status" value="1"/>
</dbReference>
<protein>
    <recommendedName>
        <fullName evidence="7">Beta-hexosaminidase</fullName>
        <ecNumber evidence="7">3.2.1.52</ecNumber>
    </recommendedName>
</protein>
<keyword evidence="4 7" id="KW-0378">Hydrolase</keyword>
<dbReference type="Proteomes" id="UP000719412">
    <property type="component" value="Unassembled WGS sequence"/>
</dbReference>
<evidence type="ECO:0000256" key="7">
    <source>
        <dbReference type="PIRNR" id="PIRNR001093"/>
    </source>
</evidence>
<keyword evidence="3 9" id="KW-0732">Signal</keyword>
<dbReference type="AlphaFoldDB" id="A0A8J6H7Q4"/>
<dbReference type="SUPFAM" id="SSF55545">
    <property type="entry name" value="beta-N-acetylhexosaminidase-like domain"/>
    <property type="match status" value="1"/>
</dbReference>
<dbReference type="GO" id="GO:0005975">
    <property type="term" value="P:carbohydrate metabolic process"/>
    <property type="evidence" value="ECO:0007669"/>
    <property type="project" value="InterPro"/>
</dbReference>
<comment type="catalytic activity">
    <reaction evidence="1 7">
        <text>Hydrolysis of terminal non-reducing N-acetyl-D-hexosamine residues in N-acetyl-beta-D-hexosaminides.</text>
        <dbReference type="EC" id="3.2.1.52"/>
    </reaction>
</comment>
<feature type="domain" description="Glycoside hydrolase family 20 catalytic" evidence="10">
    <location>
        <begin position="208"/>
        <end position="549"/>
    </location>
</feature>
<evidence type="ECO:0000256" key="6">
    <source>
        <dbReference type="ARBA" id="ARBA00023295"/>
    </source>
</evidence>
<evidence type="ECO:0000256" key="2">
    <source>
        <dbReference type="ARBA" id="ARBA00006285"/>
    </source>
</evidence>
<feature type="chain" id="PRO_5035200788" description="Beta-hexosaminidase" evidence="9">
    <location>
        <begin position="21"/>
        <end position="598"/>
    </location>
</feature>
<keyword evidence="6 7" id="KW-0326">Glycosidase</keyword>
<dbReference type="SUPFAM" id="SSF51445">
    <property type="entry name" value="(Trans)glycosidases"/>
    <property type="match status" value="1"/>
</dbReference>
<dbReference type="InterPro" id="IPR029018">
    <property type="entry name" value="Hex-like_dom2"/>
</dbReference>
<evidence type="ECO:0000313" key="13">
    <source>
        <dbReference type="Proteomes" id="UP000719412"/>
    </source>
</evidence>
<dbReference type="InterPro" id="IPR015883">
    <property type="entry name" value="Glyco_hydro_20_cat"/>
</dbReference>
<accession>A0A8J6H7Q4</accession>
<keyword evidence="5" id="KW-0325">Glycoprotein</keyword>
<evidence type="ECO:0000256" key="3">
    <source>
        <dbReference type="ARBA" id="ARBA00022729"/>
    </source>
</evidence>
<evidence type="ECO:0000256" key="1">
    <source>
        <dbReference type="ARBA" id="ARBA00001231"/>
    </source>
</evidence>
<evidence type="ECO:0000313" key="12">
    <source>
        <dbReference type="EMBL" id="KAH0809610.1"/>
    </source>
</evidence>
<proteinExistence type="inferred from homology"/>
<feature type="active site" description="Proton donor" evidence="8">
    <location>
        <position position="366"/>
    </location>
</feature>
<comment type="similarity">
    <text evidence="2 7">Belongs to the glycosyl hydrolase 20 family.</text>
</comment>
<dbReference type="Pfam" id="PF14845">
    <property type="entry name" value="Glycohydro_20b2"/>
    <property type="match status" value="1"/>
</dbReference>
<organism evidence="12 13">
    <name type="scientific">Tenebrio molitor</name>
    <name type="common">Yellow mealworm beetle</name>
    <dbReference type="NCBI Taxonomy" id="7067"/>
    <lineage>
        <taxon>Eukaryota</taxon>
        <taxon>Metazoa</taxon>
        <taxon>Ecdysozoa</taxon>
        <taxon>Arthropoda</taxon>
        <taxon>Hexapoda</taxon>
        <taxon>Insecta</taxon>
        <taxon>Pterygota</taxon>
        <taxon>Neoptera</taxon>
        <taxon>Endopterygota</taxon>
        <taxon>Coleoptera</taxon>
        <taxon>Polyphaga</taxon>
        <taxon>Cucujiformia</taxon>
        <taxon>Tenebrionidae</taxon>
        <taxon>Tenebrio</taxon>
    </lineage>
</organism>
<dbReference type="InterPro" id="IPR017853">
    <property type="entry name" value="GH"/>
</dbReference>
<dbReference type="Gene3D" id="3.20.20.80">
    <property type="entry name" value="Glycosidases"/>
    <property type="match status" value="1"/>
</dbReference>
<evidence type="ECO:0000256" key="9">
    <source>
        <dbReference type="SAM" id="SignalP"/>
    </source>
</evidence>
<dbReference type="Pfam" id="PF00728">
    <property type="entry name" value="Glyco_hydro_20"/>
    <property type="match status" value="1"/>
</dbReference>
<dbReference type="EC" id="3.2.1.52" evidence="7"/>
<dbReference type="GO" id="GO:0005886">
    <property type="term" value="C:plasma membrane"/>
    <property type="evidence" value="ECO:0007669"/>
    <property type="project" value="TreeGrafter"/>
</dbReference>
<gene>
    <name evidence="12" type="ORF">GEV33_013184</name>
</gene>
<evidence type="ECO:0000259" key="11">
    <source>
        <dbReference type="Pfam" id="PF14845"/>
    </source>
</evidence>
<dbReference type="Gene3D" id="3.30.379.10">
    <property type="entry name" value="Chitobiase/beta-hexosaminidase domain 2-like"/>
    <property type="match status" value="1"/>
</dbReference>
<dbReference type="EMBL" id="JABDTM020028022">
    <property type="protein sequence ID" value="KAH0809610.1"/>
    <property type="molecule type" value="Genomic_DNA"/>
</dbReference>
<dbReference type="GO" id="GO:0016231">
    <property type="term" value="F:beta-N-acetylglucosaminidase activity"/>
    <property type="evidence" value="ECO:0007669"/>
    <property type="project" value="TreeGrafter"/>
</dbReference>
<evidence type="ECO:0000256" key="5">
    <source>
        <dbReference type="ARBA" id="ARBA00023180"/>
    </source>
</evidence>